<feature type="transmembrane region" description="Helical" evidence="2">
    <location>
        <begin position="263"/>
        <end position="282"/>
    </location>
</feature>
<accession>A0ABP9BVT8</accession>
<keyword evidence="5" id="KW-1185">Reference proteome</keyword>
<feature type="domain" description="DUF418" evidence="3">
    <location>
        <begin position="249"/>
        <end position="414"/>
    </location>
</feature>
<feature type="transmembrane region" description="Helical" evidence="2">
    <location>
        <begin position="173"/>
        <end position="193"/>
    </location>
</feature>
<evidence type="ECO:0000256" key="1">
    <source>
        <dbReference type="SAM" id="MobiDB-lite"/>
    </source>
</evidence>
<dbReference type="Pfam" id="PF04235">
    <property type="entry name" value="DUF418"/>
    <property type="match status" value="1"/>
</dbReference>
<evidence type="ECO:0000313" key="4">
    <source>
        <dbReference type="EMBL" id="GAA4801152.1"/>
    </source>
</evidence>
<dbReference type="PANTHER" id="PTHR30590:SF2">
    <property type="entry name" value="INNER MEMBRANE PROTEIN"/>
    <property type="match status" value="1"/>
</dbReference>
<feature type="transmembrane region" description="Helical" evidence="2">
    <location>
        <begin position="294"/>
        <end position="318"/>
    </location>
</feature>
<feature type="compositionally biased region" description="Low complexity" evidence="1">
    <location>
        <begin position="12"/>
        <end position="24"/>
    </location>
</feature>
<evidence type="ECO:0000259" key="3">
    <source>
        <dbReference type="Pfam" id="PF04235"/>
    </source>
</evidence>
<feature type="transmembrane region" description="Helical" evidence="2">
    <location>
        <begin position="34"/>
        <end position="54"/>
    </location>
</feature>
<feature type="transmembrane region" description="Helical" evidence="2">
    <location>
        <begin position="88"/>
        <end position="108"/>
    </location>
</feature>
<feature type="transmembrane region" description="Helical" evidence="2">
    <location>
        <begin position="144"/>
        <end position="161"/>
    </location>
</feature>
<evidence type="ECO:0000313" key="5">
    <source>
        <dbReference type="Proteomes" id="UP001500187"/>
    </source>
</evidence>
<dbReference type="PANTHER" id="PTHR30590">
    <property type="entry name" value="INNER MEMBRANE PROTEIN"/>
    <property type="match status" value="1"/>
</dbReference>
<dbReference type="InterPro" id="IPR007349">
    <property type="entry name" value="DUF418"/>
</dbReference>
<name>A0ABP9BVT8_9MICC</name>
<feature type="transmembrane region" description="Helical" evidence="2">
    <location>
        <begin position="213"/>
        <end position="242"/>
    </location>
</feature>
<dbReference type="InterPro" id="IPR052529">
    <property type="entry name" value="Bact_Transport_Assoc"/>
</dbReference>
<dbReference type="RefSeq" id="WP_345447537.1">
    <property type="nucleotide sequence ID" value="NZ_BAABKP010000009.1"/>
</dbReference>
<reference evidence="5" key="1">
    <citation type="journal article" date="2019" name="Int. J. Syst. Evol. Microbiol.">
        <title>The Global Catalogue of Microorganisms (GCM) 10K type strain sequencing project: providing services to taxonomists for standard genome sequencing and annotation.</title>
        <authorList>
            <consortium name="The Broad Institute Genomics Platform"/>
            <consortium name="The Broad Institute Genome Sequencing Center for Infectious Disease"/>
            <person name="Wu L."/>
            <person name="Ma J."/>
        </authorList>
    </citation>
    <scope>NUCLEOTIDE SEQUENCE [LARGE SCALE GENOMIC DNA]</scope>
    <source>
        <strain evidence="5">JCM 18541</strain>
    </source>
</reference>
<keyword evidence="2" id="KW-0812">Transmembrane</keyword>
<comment type="caution">
    <text evidence="4">The sequence shown here is derived from an EMBL/GenBank/DDBJ whole genome shotgun (WGS) entry which is preliminary data.</text>
</comment>
<sequence>MHTGEDQTRALPSAQTSSPSAASASQRRMVVPDIARGVMLWGIAIANVATAWVVTGGGQMTTTGRVVNGSWWDALAIMFTTSFVHSRGFPMFATLLGFGLGIIAMSLYRRGYPLGAARGVLARRYGLLSVFGILHAVFLFWGDIMVAYGLMGLVLITLIGVRTKILLWIAGSMFTLTCLMGVVGSLFMTSVLGSDWLSTSADAELLLGSSETYGRVMLTGLLMMLMNLLGFPVQAFMLLPLVIIGFVAAREGVLADPARYRKVLVWTATFGAVVAVGTGVPAGLEAIGVLDTGIFAVLTMTLGTAAGPGFIALLALLLNGAQQKADAGQKLSAPLWALSALGRRSMTGYVLQSVIFLIVFAPFALGLFAHAGAGLLLLVGTGGWLLTLGFACLLEAMGKKGPFEAVHRRLSYGKKGLVRQWVPQYPSAPSSSL</sequence>
<keyword evidence="2" id="KW-0472">Membrane</keyword>
<dbReference type="EMBL" id="BAABKP010000009">
    <property type="protein sequence ID" value="GAA4801152.1"/>
    <property type="molecule type" value="Genomic_DNA"/>
</dbReference>
<dbReference type="Proteomes" id="UP001500187">
    <property type="component" value="Unassembled WGS sequence"/>
</dbReference>
<feature type="transmembrane region" description="Helical" evidence="2">
    <location>
        <begin position="375"/>
        <end position="394"/>
    </location>
</feature>
<gene>
    <name evidence="4" type="ORF">GCM10023352_21690</name>
</gene>
<feature type="region of interest" description="Disordered" evidence="1">
    <location>
        <begin position="1"/>
        <end position="24"/>
    </location>
</feature>
<keyword evidence="2" id="KW-1133">Transmembrane helix</keyword>
<feature type="transmembrane region" description="Helical" evidence="2">
    <location>
        <begin position="349"/>
        <end position="369"/>
    </location>
</feature>
<evidence type="ECO:0000256" key="2">
    <source>
        <dbReference type="SAM" id="Phobius"/>
    </source>
</evidence>
<proteinExistence type="predicted"/>
<feature type="transmembrane region" description="Helical" evidence="2">
    <location>
        <begin position="120"/>
        <end position="138"/>
    </location>
</feature>
<organism evidence="4 5">
    <name type="scientific">Rothia endophytica</name>
    <dbReference type="NCBI Taxonomy" id="1324766"/>
    <lineage>
        <taxon>Bacteria</taxon>
        <taxon>Bacillati</taxon>
        <taxon>Actinomycetota</taxon>
        <taxon>Actinomycetes</taxon>
        <taxon>Micrococcales</taxon>
        <taxon>Micrococcaceae</taxon>
        <taxon>Rothia</taxon>
    </lineage>
</organism>
<protein>
    <submittedName>
        <fullName evidence="4">DUF418 domain-containing protein</fullName>
    </submittedName>
</protein>